<feature type="compositionally biased region" description="Polar residues" evidence="3">
    <location>
        <begin position="1"/>
        <end position="21"/>
    </location>
</feature>
<dbReference type="InterPro" id="IPR039919">
    <property type="entry name" value="ARHGEF10/ARHGEF17"/>
</dbReference>
<evidence type="ECO:0000256" key="1">
    <source>
        <dbReference type="ARBA" id="ARBA00022553"/>
    </source>
</evidence>
<evidence type="ECO:0000313" key="5">
    <source>
        <dbReference type="EMBL" id="CAI9724835.1"/>
    </source>
</evidence>
<feature type="compositionally biased region" description="Basic residues" evidence="3">
    <location>
        <begin position="1246"/>
        <end position="1258"/>
    </location>
</feature>
<organism evidence="5 6">
    <name type="scientific">Octopus vulgaris</name>
    <name type="common">Common octopus</name>
    <dbReference type="NCBI Taxonomy" id="6645"/>
    <lineage>
        <taxon>Eukaryota</taxon>
        <taxon>Metazoa</taxon>
        <taxon>Spiralia</taxon>
        <taxon>Lophotrochozoa</taxon>
        <taxon>Mollusca</taxon>
        <taxon>Cephalopoda</taxon>
        <taxon>Coleoidea</taxon>
        <taxon>Octopodiformes</taxon>
        <taxon>Octopoda</taxon>
        <taxon>Incirrata</taxon>
        <taxon>Octopodidae</taxon>
        <taxon>Octopus</taxon>
    </lineage>
</organism>
<keyword evidence="6" id="KW-1185">Reference proteome</keyword>
<dbReference type="GO" id="GO:0005085">
    <property type="term" value="F:guanyl-nucleotide exchange factor activity"/>
    <property type="evidence" value="ECO:0007669"/>
    <property type="project" value="UniProtKB-KW"/>
</dbReference>
<reference evidence="5" key="1">
    <citation type="submission" date="2023-08" db="EMBL/GenBank/DDBJ databases">
        <authorList>
            <person name="Alioto T."/>
            <person name="Alioto T."/>
            <person name="Gomez Garrido J."/>
        </authorList>
    </citation>
    <scope>NUCLEOTIDE SEQUENCE</scope>
</reference>
<dbReference type="GO" id="GO:0005737">
    <property type="term" value="C:cytoplasm"/>
    <property type="evidence" value="ECO:0007669"/>
    <property type="project" value="UniProtKB-ARBA"/>
</dbReference>
<dbReference type="SUPFAM" id="SSF50978">
    <property type="entry name" value="WD40 repeat-like"/>
    <property type="match status" value="1"/>
</dbReference>
<dbReference type="CDD" id="cd00160">
    <property type="entry name" value="RhoGEF"/>
    <property type="match status" value="1"/>
</dbReference>
<dbReference type="Pfam" id="PF19056">
    <property type="entry name" value="WD40_2"/>
    <property type="match status" value="1"/>
</dbReference>
<protein>
    <submittedName>
        <fullName evidence="5">Rho guanine nucleotide exchange factor 10 isoform X1</fullName>
    </submittedName>
</protein>
<evidence type="ECO:0000256" key="3">
    <source>
        <dbReference type="SAM" id="MobiDB-lite"/>
    </source>
</evidence>
<dbReference type="PROSITE" id="PS50010">
    <property type="entry name" value="DH_2"/>
    <property type="match status" value="1"/>
</dbReference>
<feature type="region of interest" description="Disordered" evidence="3">
    <location>
        <begin position="216"/>
        <end position="240"/>
    </location>
</feature>
<dbReference type="Gene3D" id="1.20.900.10">
    <property type="entry name" value="Dbl homology (DH) domain"/>
    <property type="match status" value="1"/>
</dbReference>
<sequence length="1359" mass="153918">MEENGDTVSVDSASASKNPSLTEWHDMDLYDSIPARYQECNALCDAALSNSYEDPGSLALAGFSDNDNIDSQPPECFTSVQTEYETADQEEEGIYAVPILCDRQLYTSPPLKHSQSESACLNTTGVQNTNSDYDYDGKGFYNTSGEALSLQPLLDNDVVSIQTENLYETLSIKNKQPSSLTPEKQNGSLRRRIFRRRKQNKKWNIFRRSDPFSFTTSLTDEGDSKKQSTKLQSQKSAPVLSQATIGSNDLSCDDVFNNQQLSQESDVSWPSDEFDCSDNLNSDSEDEEYRNKPLPPIPKKQPYRFSESDVAVVLLNKIRNTGTKDFSDNEEESLCLPVTLKAEIAPHLPPPPEGLTRKQIKRRCVLECIISSEKSYIESLQRIHNDYETPILEAVDSQKSKVKSSLKKLREILNYHRMFQIELANRVNEWQEENIIGDIFIASFSKSMVLDAYSVYVNNFTATMEDIKKLQRTRQSFRDFLKQKEANSPDRLSIFALMVKPIQRFPQFIMCLQDLLKYTPKGHEDRKALQLAVTILENLALKLNDRKRESEKKFAAKQLSVKIRMSAFHNSFLIREDDMFYIVNNCTKKRRLIMLNDALVLTEMAELIERYKHKWTVPLQDVRLKSSCTIPPKMKSPYTPTGEPYGCQRIDSKSKNVEDIYEEIHAMNHDYIIWSQMHNLASSLKLAYDALNEELINGILSDLQRSIQVQTEQVQLVNNCIIELEIPDKSGKVHEVFQTWTPTMKQHWCLDLAIAKLALSPQNQPGWDVPVLNTDQLTESLSAFHVSSLAIDVSTHMSQLQCAVGVYLQSFTGYDIKIPHIWVCSNIAETGGQVSIISVQTGCSSVYLNEAFQATDSAITCVESVVGNSSLDGWATSIDTVWMATEACKMYIYGLQICKSKQRQPIKVFDLPGKVLHLLYVGDKIFAGMDNGSVLIFERKADEDYSWCVEHPEVISLSSSPIVCLLDITCDDCILAASDNMIYKIDYFTGKVQVPCRLSCEGVIQHIVQAGVGIWVSYQNSPTIHLYHIENLNLLQEINIASAGTRVLPADSQKECTVTCLLSSLGMLWIGTNLGLLVSFPLPRLRNGVPLVSGRPFVSYHGHKETVRFLLPFMLGYRTKTGSNTSQYNSKTLSMASKIQTLRTTGGNSRFEDLIEADNGVKIENDDEDDDDDNQTLVEESYKMLQMELKAKLSKRYNSTPNLLIEEDEDKNEVVNVKNKEQRGTKEMEVLYRSLMGNSIRRARTQSLHHHRLSKQRGRANSGGQHGNFDSKFGSYNDNGINSRNTLAAIKGNPLSSLSQKYTKNSAIRRRSKDETMCQNIFLFSFTFVSRHEIEDSSVESTRVNMIFQIFTISFYMDQ</sequence>
<evidence type="ECO:0000256" key="2">
    <source>
        <dbReference type="ARBA" id="ARBA00022658"/>
    </source>
</evidence>
<evidence type="ECO:0000259" key="4">
    <source>
        <dbReference type="PROSITE" id="PS50010"/>
    </source>
</evidence>
<dbReference type="PANTHER" id="PTHR12877:SF7">
    <property type="entry name" value="RHO GUANINE NUCLEOTIDE EXCHANGE FACTOR 10-LIKE PROTEIN"/>
    <property type="match status" value="1"/>
</dbReference>
<dbReference type="FunFam" id="1.20.900.10:FF:000003">
    <property type="entry name" value="Rho guanine nucleotide exchange factor 10 like"/>
    <property type="match status" value="1"/>
</dbReference>
<keyword evidence="1" id="KW-0597">Phosphoprotein</keyword>
<accession>A0AA36F5I1</accession>
<dbReference type="Proteomes" id="UP001162480">
    <property type="component" value="Chromosome 6"/>
</dbReference>
<dbReference type="Pfam" id="PF19057">
    <property type="entry name" value="PH_19"/>
    <property type="match status" value="1"/>
</dbReference>
<dbReference type="EMBL" id="OX597819">
    <property type="protein sequence ID" value="CAI9724835.1"/>
    <property type="molecule type" value="Genomic_DNA"/>
</dbReference>
<name>A0AA36F5I1_OCTVU</name>
<dbReference type="InterPro" id="IPR036322">
    <property type="entry name" value="WD40_repeat_dom_sf"/>
</dbReference>
<feature type="region of interest" description="Disordered" evidence="3">
    <location>
        <begin position="1"/>
        <end position="25"/>
    </location>
</feature>
<dbReference type="SMART" id="SM00325">
    <property type="entry name" value="RhoGEF"/>
    <property type="match status" value="1"/>
</dbReference>
<feature type="region of interest" description="Disordered" evidence="3">
    <location>
        <begin position="262"/>
        <end position="302"/>
    </location>
</feature>
<feature type="region of interest" description="Disordered" evidence="3">
    <location>
        <begin position="1246"/>
        <end position="1275"/>
    </location>
</feature>
<gene>
    <name evidence="5" type="ORF">OCTVUL_1B028523</name>
</gene>
<dbReference type="SUPFAM" id="SSF48065">
    <property type="entry name" value="DBL homology domain (DH-domain)"/>
    <property type="match status" value="1"/>
</dbReference>
<dbReference type="GO" id="GO:0030036">
    <property type="term" value="P:actin cytoskeleton organization"/>
    <property type="evidence" value="ECO:0007669"/>
    <property type="project" value="TreeGrafter"/>
</dbReference>
<dbReference type="GO" id="GO:0051496">
    <property type="term" value="P:positive regulation of stress fiber assembly"/>
    <property type="evidence" value="ECO:0007669"/>
    <property type="project" value="TreeGrafter"/>
</dbReference>
<proteinExistence type="predicted"/>
<keyword evidence="2" id="KW-0344">Guanine-nucleotide releasing factor</keyword>
<dbReference type="InterPro" id="IPR000219">
    <property type="entry name" value="DH_dom"/>
</dbReference>
<evidence type="ECO:0000313" key="6">
    <source>
        <dbReference type="Proteomes" id="UP001162480"/>
    </source>
</evidence>
<dbReference type="PANTHER" id="PTHR12877">
    <property type="entry name" value="RHO GUANINE NUCLEOTIDE EXCHANGE FACTOR"/>
    <property type="match status" value="1"/>
</dbReference>
<dbReference type="Pfam" id="PF00621">
    <property type="entry name" value="RhoGEF"/>
    <property type="match status" value="1"/>
</dbReference>
<feature type="domain" description="DH" evidence="4">
    <location>
        <begin position="361"/>
        <end position="546"/>
    </location>
</feature>
<dbReference type="InterPro" id="IPR035899">
    <property type="entry name" value="DBL_dom_sf"/>
</dbReference>